<dbReference type="GO" id="GO:0000160">
    <property type="term" value="P:phosphorelay signal transduction system"/>
    <property type="evidence" value="ECO:0007669"/>
    <property type="project" value="UniProtKB-KW"/>
</dbReference>
<dbReference type="InterPro" id="IPR036641">
    <property type="entry name" value="HPT_dom_sf"/>
</dbReference>
<dbReference type="OrthoDB" id="7448591at2"/>
<protein>
    <submittedName>
        <fullName evidence="5">Hpt domain-containing protein</fullName>
    </submittedName>
</protein>
<name>A0A5C6TWT5_9SPHN</name>
<dbReference type="Gene3D" id="1.20.120.160">
    <property type="entry name" value="HPT domain"/>
    <property type="match status" value="1"/>
</dbReference>
<dbReference type="PROSITE" id="PS50894">
    <property type="entry name" value="HPT"/>
    <property type="match status" value="1"/>
</dbReference>
<proteinExistence type="predicted"/>
<feature type="region of interest" description="Disordered" evidence="3">
    <location>
        <begin position="113"/>
        <end position="135"/>
    </location>
</feature>
<reference evidence="5 6" key="1">
    <citation type="journal article" date="2015" name="J. Microbiol.">
        <title>Sphingosinicella ginsenosidimutans sp. nov., with ginsenoside converting activity.</title>
        <authorList>
            <person name="Kim J.K."/>
            <person name="Kang M.S."/>
            <person name="Park S.C."/>
            <person name="Kim K.M."/>
            <person name="Choi K."/>
            <person name="Yoon M.H."/>
            <person name="Im W.T."/>
        </authorList>
    </citation>
    <scope>NUCLEOTIDE SEQUENCE [LARGE SCALE GENOMIC DNA]</scope>
    <source>
        <strain evidence="5 6">BS-11</strain>
    </source>
</reference>
<keyword evidence="1" id="KW-0902">Two-component regulatory system</keyword>
<feature type="domain" description="HPt" evidence="4">
    <location>
        <begin position="14"/>
        <end position="112"/>
    </location>
</feature>
<evidence type="ECO:0000313" key="6">
    <source>
        <dbReference type="Proteomes" id="UP000321249"/>
    </source>
</evidence>
<sequence>MIDWTKFAQMRAELGANFVRILGYFREDGAKAVAQIEEAMHNKDTAALVIPSHTIKSEARQFGAELLGQLAEEIEFAARSALESQLFPDHMLPHVARLRPTYDETIARLEKETNPLATRRPSFGRAASNQDFGRL</sequence>
<evidence type="ECO:0000256" key="1">
    <source>
        <dbReference type="ARBA" id="ARBA00023012"/>
    </source>
</evidence>
<organism evidence="5 6">
    <name type="scientific">Allosphingosinicella ginsenosidimutans</name>
    <dbReference type="NCBI Taxonomy" id="1176539"/>
    <lineage>
        <taxon>Bacteria</taxon>
        <taxon>Pseudomonadati</taxon>
        <taxon>Pseudomonadota</taxon>
        <taxon>Alphaproteobacteria</taxon>
        <taxon>Sphingomonadales</taxon>
        <taxon>Sphingomonadaceae</taxon>
        <taxon>Allosphingosinicella</taxon>
    </lineage>
</organism>
<evidence type="ECO:0000259" key="4">
    <source>
        <dbReference type="PROSITE" id="PS50894"/>
    </source>
</evidence>
<dbReference type="Pfam" id="PF01627">
    <property type="entry name" value="Hpt"/>
    <property type="match status" value="1"/>
</dbReference>
<dbReference type="SUPFAM" id="SSF47226">
    <property type="entry name" value="Histidine-containing phosphotransfer domain, HPT domain"/>
    <property type="match status" value="1"/>
</dbReference>
<dbReference type="InterPro" id="IPR008207">
    <property type="entry name" value="Sig_transdc_His_kin_Hpt_dom"/>
</dbReference>
<feature type="modified residue" description="Phosphohistidine" evidence="2">
    <location>
        <position position="53"/>
    </location>
</feature>
<evidence type="ECO:0000256" key="2">
    <source>
        <dbReference type="PROSITE-ProRule" id="PRU00110"/>
    </source>
</evidence>
<keyword evidence="2" id="KW-0597">Phosphoprotein</keyword>
<dbReference type="AlphaFoldDB" id="A0A5C6TWT5"/>
<dbReference type="Proteomes" id="UP000321249">
    <property type="component" value="Unassembled WGS sequence"/>
</dbReference>
<accession>A0A5C6TWT5</accession>
<gene>
    <name evidence="5" type="ORF">FRZ32_03000</name>
</gene>
<evidence type="ECO:0000256" key="3">
    <source>
        <dbReference type="SAM" id="MobiDB-lite"/>
    </source>
</evidence>
<comment type="caution">
    <text evidence="5">The sequence shown here is derived from an EMBL/GenBank/DDBJ whole genome shotgun (WGS) entry which is preliminary data.</text>
</comment>
<dbReference type="EMBL" id="VOQQ01000001">
    <property type="protein sequence ID" value="TXC64884.1"/>
    <property type="molecule type" value="Genomic_DNA"/>
</dbReference>
<evidence type="ECO:0000313" key="5">
    <source>
        <dbReference type="EMBL" id="TXC64884.1"/>
    </source>
</evidence>
<dbReference type="GO" id="GO:0004672">
    <property type="term" value="F:protein kinase activity"/>
    <property type="evidence" value="ECO:0007669"/>
    <property type="project" value="UniProtKB-ARBA"/>
</dbReference>
<keyword evidence="6" id="KW-1185">Reference proteome</keyword>